<dbReference type="Pfam" id="PF05970">
    <property type="entry name" value="PIF1"/>
    <property type="match status" value="1"/>
</dbReference>
<dbReference type="PANTHER" id="PTHR10492:SF57">
    <property type="entry name" value="ATP-DEPENDENT DNA HELICASE"/>
    <property type="match status" value="1"/>
</dbReference>
<dbReference type="CDD" id="cd18809">
    <property type="entry name" value="SF1_C_RecD"/>
    <property type="match status" value="1"/>
</dbReference>
<comment type="catalytic activity">
    <reaction evidence="1">
        <text>ATP + H2O = ADP + phosphate + H(+)</text>
        <dbReference type="Rhea" id="RHEA:13065"/>
        <dbReference type="ChEBI" id="CHEBI:15377"/>
        <dbReference type="ChEBI" id="CHEBI:15378"/>
        <dbReference type="ChEBI" id="CHEBI:30616"/>
        <dbReference type="ChEBI" id="CHEBI:43474"/>
        <dbReference type="ChEBI" id="CHEBI:456216"/>
        <dbReference type="EC" id="5.6.2.3"/>
    </reaction>
</comment>
<evidence type="ECO:0000256" key="1">
    <source>
        <dbReference type="RuleBase" id="RU363044"/>
    </source>
</evidence>
<keyword evidence="1" id="KW-0378">Hydrolase</keyword>
<dbReference type="EC" id="5.6.2.3" evidence="1"/>
<keyword evidence="1" id="KW-0547">Nucleotide-binding</keyword>
<comment type="similarity">
    <text evidence="1">Belongs to the helicase family.</text>
</comment>
<dbReference type="GO" id="GO:0000723">
    <property type="term" value="P:telomere maintenance"/>
    <property type="evidence" value="ECO:0007669"/>
    <property type="project" value="InterPro"/>
</dbReference>
<dbReference type="GO" id="GO:0016787">
    <property type="term" value="F:hydrolase activity"/>
    <property type="evidence" value="ECO:0007669"/>
    <property type="project" value="UniProtKB-KW"/>
</dbReference>
<organism evidence="3 4">
    <name type="scientific">Steinernema hermaphroditum</name>
    <dbReference type="NCBI Taxonomy" id="289476"/>
    <lineage>
        <taxon>Eukaryota</taxon>
        <taxon>Metazoa</taxon>
        <taxon>Ecdysozoa</taxon>
        <taxon>Nematoda</taxon>
        <taxon>Chromadorea</taxon>
        <taxon>Rhabditida</taxon>
        <taxon>Tylenchina</taxon>
        <taxon>Panagrolaimomorpha</taxon>
        <taxon>Strongyloidoidea</taxon>
        <taxon>Steinernematidae</taxon>
        <taxon>Steinernema</taxon>
    </lineage>
</organism>
<dbReference type="AlphaFoldDB" id="A0AA39IKK9"/>
<dbReference type="Gene3D" id="3.40.50.300">
    <property type="entry name" value="P-loop containing nucleotide triphosphate hydrolases"/>
    <property type="match status" value="1"/>
</dbReference>
<dbReference type="GO" id="GO:0006281">
    <property type="term" value="P:DNA repair"/>
    <property type="evidence" value="ECO:0007669"/>
    <property type="project" value="UniProtKB-KW"/>
</dbReference>
<dbReference type="PANTHER" id="PTHR10492">
    <property type="match status" value="1"/>
</dbReference>
<evidence type="ECO:0000313" key="3">
    <source>
        <dbReference type="EMBL" id="KAK0424779.1"/>
    </source>
</evidence>
<comment type="cofactor">
    <cofactor evidence="1">
        <name>Mg(2+)</name>
        <dbReference type="ChEBI" id="CHEBI:18420"/>
    </cofactor>
</comment>
<accession>A0AA39IKK9</accession>
<dbReference type="InterPro" id="IPR010285">
    <property type="entry name" value="DNA_helicase_pif1-like_DEAD"/>
</dbReference>
<dbReference type="EMBL" id="JAUCMV010000001">
    <property type="protein sequence ID" value="KAK0424779.1"/>
    <property type="molecule type" value="Genomic_DNA"/>
</dbReference>
<dbReference type="GO" id="GO:0043139">
    <property type="term" value="F:5'-3' DNA helicase activity"/>
    <property type="evidence" value="ECO:0007669"/>
    <property type="project" value="UniProtKB-EC"/>
</dbReference>
<keyword evidence="1" id="KW-0067">ATP-binding</keyword>
<evidence type="ECO:0000313" key="4">
    <source>
        <dbReference type="Proteomes" id="UP001175271"/>
    </source>
</evidence>
<dbReference type="GO" id="GO:0006310">
    <property type="term" value="P:DNA recombination"/>
    <property type="evidence" value="ECO:0007669"/>
    <property type="project" value="UniProtKB-KW"/>
</dbReference>
<keyword evidence="4" id="KW-1185">Reference proteome</keyword>
<reference evidence="3" key="1">
    <citation type="submission" date="2023-06" db="EMBL/GenBank/DDBJ databases">
        <title>Genomic analysis of the entomopathogenic nematode Steinernema hermaphroditum.</title>
        <authorList>
            <person name="Schwarz E.M."/>
            <person name="Heppert J.K."/>
            <person name="Baniya A."/>
            <person name="Schwartz H.T."/>
            <person name="Tan C.-H."/>
            <person name="Antoshechkin I."/>
            <person name="Sternberg P.W."/>
            <person name="Goodrich-Blair H."/>
            <person name="Dillman A.R."/>
        </authorList>
    </citation>
    <scope>NUCLEOTIDE SEQUENCE</scope>
    <source>
        <strain evidence="3">PS9179</strain>
        <tissue evidence="3">Whole animal</tissue>
    </source>
</reference>
<dbReference type="Proteomes" id="UP001175271">
    <property type="component" value="Unassembled WGS sequence"/>
</dbReference>
<keyword evidence="1" id="KW-0234">DNA repair</keyword>
<dbReference type="GO" id="GO:0005524">
    <property type="term" value="F:ATP binding"/>
    <property type="evidence" value="ECO:0007669"/>
    <property type="project" value="UniProtKB-KW"/>
</dbReference>
<evidence type="ECO:0000259" key="2">
    <source>
        <dbReference type="Pfam" id="PF05970"/>
    </source>
</evidence>
<comment type="caution">
    <text evidence="3">The sequence shown here is derived from an EMBL/GenBank/DDBJ whole genome shotgun (WGS) entry which is preliminary data.</text>
</comment>
<keyword evidence="1" id="KW-0233">DNA recombination</keyword>
<gene>
    <name evidence="3" type="ORF">QR680_008850</name>
</gene>
<dbReference type="InterPro" id="IPR027417">
    <property type="entry name" value="P-loop_NTPase"/>
</dbReference>
<sequence>MFASTGSLALAQGVVRLYRLAGARPRSYFEDPDDGERPQTNWNVVAQEKIARLNTGQRQILDEVSAAIDLGQYAANRLFFVTGAGGTGKTCLFNTMIAKVKSDGGFYVATATTGIASLLLTGGKTAHRAFRIRNDIDENSVPTIEYESPFAVAIRESSFILMDEVSMLHVNVFNYINKVVLSVVPSEYRNMPFGGKVVLMSGDFKQLAPVAKGEGMDGQIMASIRHSELFVYFKHLKLTENMRARNEVDFIKWLTAVGNGENMYDEDLPLEDPLEKIDDLKGSMILCTKNDTVFTINDMLLDKIPNEERVFKSIDTPILDPEGAAAALLDVHAEDYNVESINKLTPTGLPPHHLRLKVGADGLCNGTMLQITEIHSDIIKCRRLEEDDRFDQVVYLPRIKFEYGTGENDRTVKFRRIQFPIRLAFANTINKAQGQTLQRLGLYLYGQEAFSHGQIYTALSRVRTMSSIRVLKLGLPMPSYLLNVVYYELLLPK</sequence>
<keyword evidence="1" id="KW-0227">DNA damage</keyword>
<feature type="domain" description="DNA helicase Pif1-like DEAD-box helicase" evidence="2">
    <location>
        <begin position="53"/>
        <end position="262"/>
    </location>
</feature>
<dbReference type="SUPFAM" id="SSF52540">
    <property type="entry name" value="P-loop containing nucleoside triphosphate hydrolases"/>
    <property type="match status" value="2"/>
</dbReference>
<name>A0AA39IKK9_9BILA</name>
<protein>
    <recommendedName>
        <fullName evidence="1">ATP-dependent DNA helicase</fullName>
        <ecNumber evidence="1">5.6.2.3</ecNumber>
    </recommendedName>
</protein>
<proteinExistence type="inferred from homology"/>
<keyword evidence="1" id="KW-0347">Helicase</keyword>